<evidence type="ECO:0000313" key="3">
    <source>
        <dbReference type="Proteomes" id="UP001379533"/>
    </source>
</evidence>
<dbReference type="InterPro" id="IPR002925">
    <property type="entry name" value="Dienelactn_hydro"/>
</dbReference>
<proteinExistence type="predicted"/>
<dbReference type="Gene3D" id="3.40.50.1820">
    <property type="entry name" value="alpha/beta hydrolase"/>
    <property type="match status" value="1"/>
</dbReference>
<organism evidence="2 3">
    <name type="scientific">Pendulispora brunnea</name>
    <dbReference type="NCBI Taxonomy" id="2905690"/>
    <lineage>
        <taxon>Bacteria</taxon>
        <taxon>Pseudomonadati</taxon>
        <taxon>Myxococcota</taxon>
        <taxon>Myxococcia</taxon>
        <taxon>Myxococcales</taxon>
        <taxon>Sorangiineae</taxon>
        <taxon>Pendulisporaceae</taxon>
        <taxon>Pendulispora</taxon>
    </lineage>
</organism>
<dbReference type="GO" id="GO:0016787">
    <property type="term" value="F:hydrolase activity"/>
    <property type="evidence" value="ECO:0007669"/>
    <property type="project" value="UniProtKB-KW"/>
</dbReference>
<protein>
    <submittedName>
        <fullName evidence="2">Dienelactone hydrolase family protein</fullName>
    </submittedName>
</protein>
<dbReference type="PANTHER" id="PTHR22946">
    <property type="entry name" value="DIENELACTONE HYDROLASE DOMAIN-CONTAINING PROTEIN-RELATED"/>
    <property type="match status" value="1"/>
</dbReference>
<dbReference type="RefSeq" id="WP_394840741.1">
    <property type="nucleotide sequence ID" value="NZ_CP089982.1"/>
</dbReference>
<evidence type="ECO:0000313" key="2">
    <source>
        <dbReference type="EMBL" id="WXA90128.1"/>
    </source>
</evidence>
<dbReference type="Proteomes" id="UP001379533">
    <property type="component" value="Chromosome"/>
</dbReference>
<dbReference type="PANTHER" id="PTHR22946:SF0">
    <property type="entry name" value="DIENELACTONE HYDROLASE DOMAIN-CONTAINING PROTEIN"/>
    <property type="match status" value="1"/>
</dbReference>
<sequence>MHTESIEYQADGERRVGYLAVDRARGTKRPGILIAHEASGVSEVVKTRARKLAELGYVAFAMDYVGDGVVLQGLEKTAALLEKYRDAPERIRAVGRASLDVLRAQPECDATKLAAIGYCYGGAAVLELARDGADIACTVGFHAQLSTKHPTDAQKIRGKVLACIGADDPWVPAEQRLAFEQEMRAANVDWRLHVYGGAVHGFANPDADRLKNPALAYHRPSHERSWRAMIDLFEETFGPL</sequence>
<evidence type="ECO:0000259" key="1">
    <source>
        <dbReference type="Pfam" id="PF01738"/>
    </source>
</evidence>
<keyword evidence="3" id="KW-1185">Reference proteome</keyword>
<dbReference type="InterPro" id="IPR029058">
    <property type="entry name" value="AB_hydrolase_fold"/>
</dbReference>
<reference evidence="2 3" key="1">
    <citation type="submission" date="2021-12" db="EMBL/GenBank/DDBJ databases">
        <title>Discovery of the Pendulisporaceae a myxobacterial family with distinct sporulation behavior and unique specialized metabolism.</title>
        <authorList>
            <person name="Garcia R."/>
            <person name="Popoff A."/>
            <person name="Bader C.D."/>
            <person name="Loehr J."/>
            <person name="Walesch S."/>
            <person name="Walt C."/>
            <person name="Boldt J."/>
            <person name="Bunk B."/>
            <person name="Haeckl F.J.F.P.J."/>
            <person name="Gunesch A.P."/>
            <person name="Birkelbach J."/>
            <person name="Nuebel U."/>
            <person name="Pietschmann T."/>
            <person name="Bach T."/>
            <person name="Mueller R."/>
        </authorList>
    </citation>
    <scope>NUCLEOTIDE SEQUENCE [LARGE SCALE GENOMIC DNA]</scope>
    <source>
        <strain evidence="2 3">MSr12523</strain>
    </source>
</reference>
<name>A0ABZ2JYH4_9BACT</name>
<dbReference type="SUPFAM" id="SSF53474">
    <property type="entry name" value="alpha/beta-Hydrolases"/>
    <property type="match status" value="1"/>
</dbReference>
<dbReference type="EMBL" id="CP089982">
    <property type="protein sequence ID" value="WXA90128.1"/>
    <property type="molecule type" value="Genomic_DNA"/>
</dbReference>
<dbReference type="Pfam" id="PF01738">
    <property type="entry name" value="DLH"/>
    <property type="match status" value="1"/>
</dbReference>
<gene>
    <name evidence="2" type="ORF">LZC95_27165</name>
</gene>
<accession>A0ABZ2JYH4</accession>
<keyword evidence="2" id="KW-0378">Hydrolase</keyword>
<feature type="domain" description="Dienelactone hydrolase" evidence="1">
    <location>
        <begin position="18"/>
        <end position="236"/>
    </location>
</feature>
<dbReference type="InterPro" id="IPR050261">
    <property type="entry name" value="FrsA_esterase"/>
</dbReference>